<sequence>MPINFQSNPNLKNLQDRISNKSKKILKLAVILFIFLMILPYFSLLNPFFTVEFGTVGVVSRFGKISRQADPGLNYKFPFIEKVSFYTTQKIIYETSENPAESAYTYVNKGATQNDSFSQKISSDYADYPVDTTTKDGQQVSIRFTLRYRLDPEKIMWIAQNIGTQNQLAQKIVQAQSRSVSRNIAREFPAQDLYTGDVFNYQRGVESKLRESFEQNGVILDEFLVRQLEFSNQYLAAVEQKQIEQEKVKTEEFKAQQEEFIKQQKIIRSEGEAKAQELLRQTIDPLVLQKMAIEKWDGKLPIYTGNGEIPFINVR</sequence>
<dbReference type="InterPro" id="IPR001107">
    <property type="entry name" value="Band_7"/>
</dbReference>
<dbReference type="PANTHER" id="PTHR23222">
    <property type="entry name" value="PROHIBITIN"/>
    <property type="match status" value="1"/>
</dbReference>
<dbReference type="SUPFAM" id="SSF117892">
    <property type="entry name" value="Band 7/SPFH domain"/>
    <property type="match status" value="1"/>
</dbReference>
<keyword evidence="1" id="KW-0812">Transmembrane</keyword>
<dbReference type="Pfam" id="PF01145">
    <property type="entry name" value="Band_7"/>
    <property type="match status" value="1"/>
</dbReference>
<dbReference type="InterPro" id="IPR000163">
    <property type="entry name" value="Prohibitin"/>
</dbReference>
<dbReference type="EMBL" id="MEUV01000017">
    <property type="protein sequence ID" value="OGC45995.1"/>
    <property type="molecule type" value="Genomic_DNA"/>
</dbReference>
<evidence type="ECO:0000256" key="1">
    <source>
        <dbReference type="SAM" id="Phobius"/>
    </source>
</evidence>
<accession>A0A1F4ULZ0</accession>
<dbReference type="InterPro" id="IPR036013">
    <property type="entry name" value="Band_7/SPFH_dom_sf"/>
</dbReference>
<name>A0A1F4ULZ0_UNCKA</name>
<keyword evidence="1" id="KW-1133">Transmembrane helix</keyword>
<dbReference type="Proteomes" id="UP000178615">
    <property type="component" value="Unassembled WGS sequence"/>
</dbReference>
<dbReference type="Gene3D" id="3.30.479.30">
    <property type="entry name" value="Band 7 domain"/>
    <property type="match status" value="1"/>
</dbReference>
<proteinExistence type="predicted"/>
<feature type="transmembrane region" description="Helical" evidence="1">
    <location>
        <begin position="25"/>
        <end position="44"/>
    </location>
</feature>
<dbReference type="GO" id="GO:0016020">
    <property type="term" value="C:membrane"/>
    <property type="evidence" value="ECO:0007669"/>
    <property type="project" value="InterPro"/>
</dbReference>
<dbReference type="SMART" id="SM00244">
    <property type="entry name" value="PHB"/>
    <property type="match status" value="1"/>
</dbReference>
<dbReference type="AlphaFoldDB" id="A0A1F4ULZ0"/>
<dbReference type="PANTHER" id="PTHR23222:SF0">
    <property type="entry name" value="PROHIBITIN 1"/>
    <property type="match status" value="1"/>
</dbReference>
<protein>
    <recommendedName>
        <fullName evidence="2">Band 7 domain-containing protein</fullName>
    </recommendedName>
</protein>
<evidence type="ECO:0000313" key="3">
    <source>
        <dbReference type="EMBL" id="OGC45995.1"/>
    </source>
</evidence>
<evidence type="ECO:0000259" key="2">
    <source>
        <dbReference type="SMART" id="SM00244"/>
    </source>
</evidence>
<keyword evidence="1" id="KW-0472">Membrane</keyword>
<reference evidence="3 4" key="1">
    <citation type="journal article" date="2016" name="Nat. Commun.">
        <title>Thousands of microbial genomes shed light on interconnected biogeochemical processes in an aquifer system.</title>
        <authorList>
            <person name="Anantharaman K."/>
            <person name="Brown C.T."/>
            <person name="Hug L.A."/>
            <person name="Sharon I."/>
            <person name="Castelle C.J."/>
            <person name="Probst A.J."/>
            <person name="Thomas B.C."/>
            <person name="Singh A."/>
            <person name="Wilkins M.J."/>
            <person name="Karaoz U."/>
            <person name="Brodie E.L."/>
            <person name="Williams K.H."/>
            <person name="Hubbard S.S."/>
            <person name="Banfield J.F."/>
        </authorList>
    </citation>
    <scope>NUCLEOTIDE SEQUENCE [LARGE SCALE GENOMIC DNA]</scope>
</reference>
<dbReference type="CDD" id="cd03401">
    <property type="entry name" value="SPFH_prohibitin"/>
    <property type="match status" value="1"/>
</dbReference>
<feature type="domain" description="Band 7" evidence="2">
    <location>
        <begin position="46"/>
        <end position="242"/>
    </location>
</feature>
<gene>
    <name evidence="3" type="ORF">A2V49_01995</name>
</gene>
<evidence type="ECO:0000313" key="4">
    <source>
        <dbReference type="Proteomes" id="UP000178615"/>
    </source>
</evidence>
<organism evidence="3 4">
    <name type="scientific">candidate division WWE3 bacterium RBG_19FT_COMBO_34_6</name>
    <dbReference type="NCBI Taxonomy" id="1802612"/>
    <lineage>
        <taxon>Bacteria</taxon>
        <taxon>Katanobacteria</taxon>
    </lineage>
</organism>
<comment type="caution">
    <text evidence="3">The sequence shown here is derived from an EMBL/GenBank/DDBJ whole genome shotgun (WGS) entry which is preliminary data.</text>
</comment>